<organism evidence="2 3">
    <name type="scientific">Sulfurimonas hongkongensis</name>
    <dbReference type="NCBI Taxonomy" id="1172190"/>
    <lineage>
        <taxon>Bacteria</taxon>
        <taxon>Pseudomonadati</taxon>
        <taxon>Campylobacterota</taxon>
        <taxon>Epsilonproteobacteria</taxon>
        <taxon>Campylobacterales</taxon>
        <taxon>Sulfurimonadaceae</taxon>
        <taxon>Sulfurimonas</taxon>
    </lineage>
</organism>
<feature type="transmembrane region" description="Helical" evidence="1">
    <location>
        <begin position="12"/>
        <end position="32"/>
    </location>
</feature>
<keyword evidence="1" id="KW-0812">Transmembrane</keyword>
<accession>T0JTK6</accession>
<reference evidence="2 3" key="1">
    <citation type="submission" date="2013-07" db="EMBL/GenBank/DDBJ databases">
        <title>Sulfurimonas hongkongensis AST-10 Genome Sequencing.</title>
        <authorList>
            <person name="Cai L."/>
            <person name="Zhang T."/>
        </authorList>
    </citation>
    <scope>NUCLEOTIDE SEQUENCE [LARGE SCALE GENOMIC DNA]</scope>
    <source>
        <strain evidence="2 3">AST-10</strain>
    </source>
</reference>
<sequence length="64" mass="7753">MLSILTNFILNNIRVIFVTLFSYKNLFFYLFYQKLQSIYNGFFSKLSSVIIYDIKLRLSYYASR</sequence>
<keyword evidence="1" id="KW-1133">Transmembrane helix</keyword>
<proteinExistence type="predicted"/>
<evidence type="ECO:0000256" key="1">
    <source>
        <dbReference type="SAM" id="Phobius"/>
    </source>
</evidence>
<keyword evidence="3" id="KW-1185">Reference proteome</keyword>
<dbReference type="PATRIC" id="fig|1172190.3.peg.75"/>
<keyword evidence="1" id="KW-0472">Membrane</keyword>
<dbReference type="STRING" id="1172190.M947_00385"/>
<comment type="caution">
    <text evidence="2">The sequence shown here is derived from an EMBL/GenBank/DDBJ whole genome shotgun (WGS) entry which is preliminary data.</text>
</comment>
<dbReference type="EMBL" id="AUPZ01000002">
    <property type="protein sequence ID" value="EQB40287.1"/>
    <property type="molecule type" value="Genomic_DNA"/>
</dbReference>
<evidence type="ECO:0000313" key="2">
    <source>
        <dbReference type="EMBL" id="EQB40287.1"/>
    </source>
</evidence>
<evidence type="ECO:0000313" key="3">
    <source>
        <dbReference type="Proteomes" id="UP000015520"/>
    </source>
</evidence>
<dbReference type="AlphaFoldDB" id="T0JTK6"/>
<name>T0JTK6_9BACT</name>
<gene>
    <name evidence="2" type="ORF">M947_00385</name>
</gene>
<protein>
    <submittedName>
        <fullName evidence="2">Uncharacterized protein</fullName>
    </submittedName>
</protein>
<dbReference type="Proteomes" id="UP000015520">
    <property type="component" value="Unassembled WGS sequence"/>
</dbReference>